<proteinExistence type="predicted"/>
<accession>A0AAV4XFN3</accession>
<keyword evidence="2" id="KW-1185">Reference proteome</keyword>
<comment type="caution">
    <text evidence="1">The sequence shown here is derived from an EMBL/GenBank/DDBJ whole genome shotgun (WGS) entry which is preliminary data.</text>
</comment>
<protein>
    <submittedName>
        <fullName evidence="1">Uncharacterized protein</fullName>
    </submittedName>
</protein>
<dbReference type="AlphaFoldDB" id="A0AAV4XFN3"/>
<organism evidence="1 2">
    <name type="scientific">Caerostris extrusa</name>
    <name type="common">Bark spider</name>
    <name type="synonym">Caerostris bankana</name>
    <dbReference type="NCBI Taxonomy" id="172846"/>
    <lineage>
        <taxon>Eukaryota</taxon>
        <taxon>Metazoa</taxon>
        <taxon>Ecdysozoa</taxon>
        <taxon>Arthropoda</taxon>
        <taxon>Chelicerata</taxon>
        <taxon>Arachnida</taxon>
        <taxon>Araneae</taxon>
        <taxon>Araneomorphae</taxon>
        <taxon>Entelegynae</taxon>
        <taxon>Araneoidea</taxon>
        <taxon>Araneidae</taxon>
        <taxon>Caerostris</taxon>
    </lineage>
</organism>
<evidence type="ECO:0000313" key="2">
    <source>
        <dbReference type="Proteomes" id="UP001054945"/>
    </source>
</evidence>
<gene>
    <name evidence="1" type="ORF">CEXT_33241</name>
</gene>
<name>A0AAV4XFN3_CAEEX</name>
<sequence length="84" mass="9413">MHQEPTDLFLLKASRAAVPAIRILTCMDEKYCLNVEENAAEDIQEPMGTKLPTYWYLLQDSLKELIAGSTIKLRMTLGLSLLGS</sequence>
<dbReference type="Proteomes" id="UP001054945">
    <property type="component" value="Unassembled WGS sequence"/>
</dbReference>
<reference evidence="1 2" key="1">
    <citation type="submission" date="2021-06" db="EMBL/GenBank/DDBJ databases">
        <title>Caerostris extrusa draft genome.</title>
        <authorList>
            <person name="Kono N."/>
            <person name="Arakawa K."/>
        </authorList>
    </citation>
    <scope>NUCLEOTIDE SEQUENCE [LARGE SCALE GENOMIC DNA]</scope>
</reference>
<dbReference type="EMBL" id="BPLR01000201">
    <property type="protein sequence ID" value="GIY92849.1"/>
    <property type="molecule type" value="Genomic_DNA"/>
</dbReference>
<evidence type="ECO:0000313" key="1">
    <source>
        <dbReference type="EMBL" id="GIY92849.1"/>
    </source>
</evidence>